<keyword evidence="2" id="KW-1003">Cell membrane</keyword>
<evidence type="ECO:0000256" key="4">
    <source>
        <dbReference type="ARBA" id="ARBA00022679"/>
    </source>
</evidence>
<comment type="subcellular location">
    <subcellularLocation>
        <location evidence="1">Cell membrane</location>
    </subcellularLocation>
</comment>
<feature type="transmembrane region" description="Helical" evidence="6">
    <location>
        <begin position="417"/>
        <end position="439"/>
    </location>
</feature>
<dbReference type="EMBL" id="JFZT01000044">
    <property type="protein sequence ID" value="EZQ04875.1"/>
    <property type="molecule type" value="Genomic_DNA"/>
</dbReference>
<reference evidence="7 8" key="1">
    <citation type="submission" date="2014-03" db="EMBL/GenBank/DDBJ databases">
        <title>Draft genome sequence of the novel thermoacidophilic archaea Acidianus copahuensis ALE1 strain, isolated from Copahue volcanic area in Neuquen Argentina.</title>
        <authorList>
            <person name="Urbieta M.S."/>
            <person name="Rascovan N."/>
            <person name="Castro C."/>
            <person name="Revale S."/>
            <person name="Giaveno M.A."/>
            <person name="Vazquez M.P."/>
            <person name="Donati E.R."/>
        </authorList>
    </citation>
    <scope>NUCLEOTIDE SEQUENCE [LARGE SCALE GENOMIC DNA]</scope>
    <source>
        <strain evidence="7 8">ALE1</strain>
    </source>
</reference>
<dbReference type="AlphaFoldDB" id="A0A031LN90"/>
<accession>A0A031LN90</accession>
<evidence type="ECO:0000256" key="2">
    <source>
        <dbReference type="ARBA" id="ARBA00022475"/>
    </source>
</evidence>
<dbReference type="InterPro" id="IPR029044">
    <property type="entry name" value="Nucleotide-diphossugar_trans"/>
</dbReference>
<keyword evidence="5 6" id="KW-0472">Membrane</keyword>
<evidence type="ECO:0000256" key="1">
    <source>
        <dbReference type="ARBA" id="ARBA00004236"/>
    </source>
</evidence>
<dbReference type="PANTHER" id="PTHR22913:SF12">
    <property type="entry name" value="MANNURONAN SYNTHASE"/>
    <property type="match status" value="1"/>
</dbReference>
<sequence length="446" mass="51801">MYESLFLTLLVTISFIYFSVNSFLAFHDKPKLQGNRSGSFTISDLTVVIPVYREDVNVFERVVKSLSSYKINFLVIGDGQDKPYSDIVKRYGGQFILVPHGGKRNALAEGIRRVKTKLVMFLDSDTIIELNDIKHMISLFADKVGGVNANIKIFPENSIRYYYAEFFERFKELVSRAVSRSERTIVLNGECAMYRTDIIKSFVMSKAYIEPRLFGRKIVVGDDRQLTNYIINMGYKAIFDFNAFAYTKPPKDIKEFVKQMIRWTRSNYLFFFKELFDGTLFRKGGIYTFNSIYNNLLPIIGIVTLFGISNLSYTNPLVYISILHGIIHHVYYVLFMPIHNFHIPFRLSHYGSSDYSSLRILKQFSISIFMPVRFLQHEVIREPILKIALLHLMYYMSASPYAVALGKLIGKERVKTIAYGSIGLIFQLFVAYYAILTFWKQEWITR</sequence>
<dbReference type="Proteomes" id="UP000024332">
    <property type="component" value="Unassembled WGS sequence"/>
</dbReference>
<proteinExistence type="predicted"/>
<dbReference type="STRING" id="1160895.CM19_07790"/>
<evidence type="ECO:0000256" key="3">
    <source>
        <dbReference type="ARBA" id="ARBA00022676"/>
    </source>
</evidence>
<evidence type="ECO:0000313" key="8">
    <source>
        <dbReference type="Proteomes" id="UP000024332"/>
    </source>
</evidence>
<keyword evidence="3" id="KW-0328">Glycosyltransferase</keyword>
<dbReference type="PANTHER" id="PTHR22913">
    <property type="entry name" value="HYALURONAN SYNTHASE"/>
    <property type="match status" value="1"/>
</dbReference>
<keyword evidence="6" id="KW-1133">Transmembrane helix</keyword>
<dbReference type="SUPFAM" id="SSF53448">
    <property type="entry name" value="Nucleotide-diphospho-sugar transferases"/>
    <property type="match status" value="1"/>
</dbReference>
<keyword evidence="4 7" id="KW-0808">Transferase</keyword>
<comment type="caution">
    <text evidence="7">The sequence shown here is derived from an EMBL/GenBank/DDBJ whole genome shotgun (WGS) entry which is preliminary data.</text>
</comment>
<evidence type="ECO:0000256" key="5">
    <source>
        <dbReference type="ARBA" id="ARBA00023136"/>
    </source>
</evidence>
<feature type="transmembrane region" description="Helical" evidence="6">
    <location>
        <begin position="6"/>
        <end position="26"/>
    </location>
</feature>
<gene>
    <name evidence="7" type="ORF">CM19_07790</name>
</gene>
<dbReference type="Gene3D" id="3.90.550.10">
    <property type="entry name" value="Spore Coat Polysaccharide Biosynthesis Protein SpsA, Chain A"/>
    <property type="match status" value="1"/>
</dbReference>
<evidence type="ECO:0000256" key="6">
    <source>
        <dbReference type="SAM" id="Phobius"/>
    </source>
</evidence>
<keyword evidence="8" id="KW-1185">Reference proteome</keyword>
<feature type="transmembrane region" description="Helical" evidence="6">
    <location>
        <begin position="317"/>
        <end position="335"/>
    </location>
</feature>
<name>A0A031LN90_9CREN</name>
<dbReference type="GO" id="GO:0050501">
    <property type="term" value="F:hyaluronan synthase activity"/>
    <property type="evidence" value="ECO:0007669"/>
    <property type="project" value="TreeGrafter"/>
</dbReference>
<evidence type="ECO:0000313" key="7">
    <source>
        <dbReference type="EMBL" id="EZQ04875.1"/>
    </source>
</evidence>
<dbReference type="GO" id="GO:0030213">
    <property type="term" value="P:hyaluronan biosynthetic process"/>
    <property type="evidence" value="ECO:0007669"/>
    <property type="project" value="TreeGrafter"/>
</dbReference>
<keyword evidence="6" id="KW-0812">Transmembrane</keyword>
<feature type="transmembrane region" description="Helical" evidence="6">
    <location>
        <begin position="292"/>
        <end position="311"/>
    </location>
</feature>
<dbReference type="Pfam" id="PF13641">
    <property type="entry name" value="Glyco_tranf_2_3"/>
    <property type="match status" value="1"/>
</dbReference>
<dbReference type="GO" id="GO:0085029">
    <property type="term" value="P:extracellular matrix assembly"/>
    <property type="evidence" value="ECO:0007669"/>
    <property type="project" value="TreeGrafter"/>
</dbReference>
<protein>
    <submittedName>
        <fullName evidence="7">Glycosyl transferase family 2</fullName>
    </submittedName>
</protein>
<organism evidence="7 8">
    <name type="scientific">Candidatus Acidianus copahuensis</name>
    <dbReference type="NCBI Taxonomy" id="1160895"/>
    <lineage>
        <taxon>Archaea</taxon>
        <taxon>Thermoproteota</taxon>
        <taxon>Thermoprotei</taxon>
        <taxon>Sulfolobales</taxon>
        <taxon>Sulfolobaceae</taxon>
        <taxon>Acidianus</taxon>
    </lineage>
</organism>
<dbReference type="GO" id="GO:0005886">
    <property type="term" value="C:plasma membrane"/>
    <property type="evidence" value="ECO:0007669"/>
    <property type="project" value="UniProtKB-SubCell"/>
</dbReference>